<dbReference type="InterPro" id="IPR009030">
    <property type="entry name" value="Growth_fac_rcpt_cys_sf"/>
</dbReference>
<organism evidence="5 6">
    <name type="scientific">Sus scrofa</name>
    <name type="common">Pig</name>
    <dbReference type="NCBI Taxonomy" id="9823"/>
    <lineage>
        <taxon>Eukaryota</taxon>
        <taxon>Metazoa</taxon>
        <taxon>Chordata</taxon>
        <taxon>Craniata</taxon>
        <taxon>Vertebrata</taxon>
        <taxon>Euteleostomi</taxon>
        <taxon>Mammalia</taxon>
        <taxon>Eutheria</taxon>
        <taxon>Laurasiatheria</taxon>
        <taxon>Artiodactyla</taxon>
        <taxon>Suina</taxon>
        <taxon>Suidae</taxon>
        <taxon>Sus</taxon>
    </lineage>
</organism>
<dbReference type="Proteomes" id="UP000694726">
    <property type="component" value="Unplaced"/>
</dbReference>
<feature type="disulfide bond" evidence="2">
    <location>
        <begin position="237"/>
        <end position="246"/>
    </location>
</feature>
<feature type="compositionally biased region" description="Polar residues" evidence="3">
    <location>
        <begin position="1"/>
        <end position="13"/>
    </location>
</feature>
<dbReference type="InterPro" id="IPR002049">
    <property type="entry name" value="LE_dom"/>
</dbReference>
<proteinExistence type="predicted"/>
<evidence type="ECO:0000256" key="3">
    <source>
        <dbReference type="SAM" id="MobiDB-lite"/>
    </source>
</evidence>
<dbReference type="InterPro" id="IPR006212">
    <property type="entry name" value="Furin_repeat"/>
</dbReference>
<dbReference type="PROSITE" id="PS01248">
    <property type="entry name" value="EGF_LAM_1"/>
    <property type="match status" value="1"/>
</dbReference>
<dbReference type="InterPro" id="IPR000742">
    <property type="entry name" value="EGF"/>
</dbReference>
<keyword evidence="2" id="KW-1015">Disulfide bond</keyword>
<evidence type="ECO:0000256" key="2">
    <source>
        <dbReference type="PROSITE-ProRule" id="PRU00076"/>
    </source>
</evidence>
<dbReference type="PROSITE" id="PS00022">
    <property type="entry name" value="EGF_1"/>
    <property type="match status" value="1"/>
</dbReference>
<name>A0A8D0MZU0_PIG</name>
<reference evidence="5" key="1">
    <citation type="submission" date="2025-08" db="UniProtKB">
        <authorList>
            <consortium name="Ensembl"/>
        </authorList>
    </citation>
    <scope>IDENTIFICATION</scope>
</reference>
<feature type="domain" description="EGF-like" evidence="4">
    <location>
        <begin position="205"/>
        <end position="247"/>
    </location>
</feature>
<comment type="caution">
    <text evidence="2">Lacks conserved residue(s) required for the propagation of feature annotation.</text>
</comment>
<dbReference type="AlphaFoldDB" id="A0A8D0MZU0"/>
<evidence type="ECO:0000313" key="5">
    <source>
        <dbReference type="Ensembl" id="ENSSSCP00015011499.1"/>
    </source>
</evidence>
<evidence type="ECO:0000259" key="4">
    <source>
        <dbReference type="PROSITE" id="PS50026"/>
    </source>
</evidence>
<dbReference type="CDD" id="cd00064">
    <property type="entry name" value="FU"/>
    <property type="match status" value="1"/>
</dbReference>
<dbReference type="Ensembl" id="ENSSSCT00015029244.1">
    <property type="protein sequence ID" value="ENSSSCP00015011499.1"/>
    <property type="gene ID" value="ENSSSCG00015021973.1"/>
</dbReference>
<dbReference type="SMART" id="SM00261">
    <property type="entry name" value="FU"/>
    <property type="match status" value="2"/>
</dbReference>
<feature type="region of interest" description="Disordered" evidence="3">
    <location>
        <begin position="1"/>
        <end position="47"/>
    </location>
</feature>
<evidence type="ECO:0000313" key="6">
    <source>
        <dbReference type="Proteomes" id="UP000694726"/>
    </source>
</evidence>
<evidence type="ECO:0000256" key="1">
    <source>
        <dbReference type="ARBA" id="ARBA00022536"/>
    </source>
</evidence>
<sequence>MRTGRSHPTNSSARDGEGRGPGRRRQVGPGTAGAAEPVGGRGSERSAGACWTSAGARAAAFPWRCPPWPAMRLPVPSLGVLLLLLLPPPPGEATKKPTPCKRCRELVDKFNQGMVDTANKNFGGGNTAWEEKTLSKYEFSEVRLLEILEGLCGSSDFECNQLVEEHEERLEAWWLRLKKKHPDLFEWFCVKTLEVCCPPGTYGPDCLACQGGSERPCSGNGHCSGDGSRQGDGSCQCHAGYRGPLCTDCVDGYFSSLRNATHSVCSACDQSCKTCTGPTHRDCEQCEVGWVQEDDACVGEPPAPHRGVCSLPRPDVGCEGDSDVPGHVSVATGWRQDLPTCSLVCGLLNVPPHHHGLDSGLGRWPLNHCPCYQNLAFGVPLTAALPPIGWPWWSRRLCPGERPGTYAQACPWFRKRDRVHKRDRLLLRGGEGRGVAGLWLWWGQ</sequence>
<dbReference type="SUPFAM" id="SSF57184">
    <property type="entry name" value="Growth factor receptor domain"/>
    <property type="match status" value="1"/>
</dbReference>
<dbReference type="PROSITE" id="PS50026">
    <property type="entry name" value="EGF_3"/>
    <property type="match status" value="1"/>
</dbReference>
<keyword evidence="1 2" id="KW-0245">EGF-like domain</keyword>
<protein>
    <recommendedName>
        <fullName evidence="4">EGF-like domain-containing protein</fullName>
    </recommendedName>
</protein>
<accession>A0A8D0MZU0</accession>